<evidence type="ECO:0000256" key="1">
    <source>
        <dbReference type="SAM" id="MobiDB-lite"/>
    </source>
</evidence>
<dbReference type="Proteomes" id="UP000683417">
    <property type="component" value="Unassembled WGS sequence"/>
</dbReference>
<accession>A0A9W4GHD6</accession>
<sequence>MLELQAQRPPTHSSNHPNHDFDDPGPSQTPYEHGITLENDELLDELIDEPFDAPNPSGSFREALGRSVAAAESRAKEAESLFGSIASQLDNHWAAPSHNSLPANQRLALKSFCKDLAEAATRHFDAYISGKQVSKIEPTPEPCRTPQAPESLIHAKVARRPQGIYTEGIHSSKEPARPSPKTQLQQHCTDDRLFVRIPDGDRLRGLSAYAI</sequence>
<proteinExistence type="predicted"/>
<organism evidence="2 3">
    <name type="scientific">Blumeria graminis f. sp. triticale</name>
    <dbReference type="NCBI Taxonomy" id="1689686"/>
    <lineage>
        <taxon>Eukaryota</taxon>
        <taxon>Fungi</taxon>
        <taxon>Dikarya</taxon>
        <taxon>Ascomycota</taxon>
        <taxon>Pezizomycotina</taxon>
        <taxon>Leotiomycetes</taxon>
        <taxon>Erysiphales</taxon>
        <taxon>Erysiphaceae</taxon>
        <taxon>Blumeria</taxon>
    </lineage>
</organism>
<dbReference type="AlphaFoldDB" id="A0A9W4GHD6"/>
<dbReference type="EMBL" id="CAJHIT010000009">
    <property type="protein sequence ID" value="CAD6504966.1"/>
    <property type="molecule type" value="Genomic_DNA"/>
</dbReference>
<reference evidence="2" key="1">
    <citation type="submission" date="2020-10" db="EMBL/GenBank/DDBJ databases">
        <authorList>
            <person name="Muller C M."/>
        </authorList>
    </citation>
    <scope>NUCLEOTIDE SEQUENCE</scope>
    <source>
        <strain evidence="2">THUN-12</strain>
    </source>
</reference>
<evidence type="ECO:0000313" key="2">
    <source>
        <dbReference type="EMBL" id="CAD6504966.1"/>
    </source>
</evidence>
<feature type="region of interest" description="Disordered" evidence="1">
    <location>
        <begin position="1"/>
        <end position="34"/>
    </location>
</feature>
<name>A0A9W4GHD6_BLUGR</name>
<gene>
    <name evidence="2" type="ORF">BGTH12_LOCUS6324</name>
</gene>
<comment type="caution">
    <text evidence="2">The sequence shown here is derived from an EMBL/GenBank/DDBJ whole genome shotgun (WGS) entry which is preliminary data.</text>
</comment>
<protein>
    <submittedName>
        <fullName evidence="2">BgTH12-00465</fullName>
    </submittedName>
</protein>
<evidence type="ECO:0000313" key="3">
    <source>
        <dbReference type="Proteomes" id="UP000683417"/>
    </source>
</evidence>